<dbReference type="EMBL" id="UFXS01000001">
    <property type="protein sequence ID" value="STD54926.1"/>
    <property type="molecule type" value="Genomic_DNA"/>
</dbReference>
<dbReference type="PANTHER" id="PTHR37419:SF8">
    <property type="entry name" value="TOXIN YJJJ"/>
    <property type="match status" value="1"/>
</dbReference>
<evidence type="ECO:0000256" key="1">
    <source>
        <dbReference type="ARBA" id="ARBA00010164"/>
    </source>
</evidence>
<organism evidence="6 7">
    <name type="scientific">Empedobacter falsenii</name>
    <dbReference type="NCBI Taxonomy" id="343874"/>
    <lineage>
        <taxon>Bacteria</taxon>
        <taxon>Pseudomonadati</taxon>
        <taxon>Bacteroidota</taxon>
        <taxon>Flavobacteriia</taxon>
        <taxon>Flavobacteriales</taxon>
        <taxon>Weeksellaceae</taxon>
        <taxon>Empedobacter</taxon>
    </lineage>
</organism>
<evidence type="ECO:0000259" key="5">
    <source>
        <dbReference type="Pfam" id="PF13657"/>
    </source>
</evidence>
<feature type="domain" description="HipA-like C-terminal" evidence="4">
    <location>
        <begin position="169"/>
        <end position="394"/>
    </location>
</feature>
<dbReference type="GO" id="GO:0004674">
    <property type="term" value="F:protein serine/threonine kinase activity"/>
    <property type="evidence" value="ECO:0007669"/>
    <property type="project" value="TreeGrafter"/>
</dbReference>
<dbReference type="InterPro" id="IPR017508">
    <property type="entry name" value="HipA_N1"/>
</dbReference>
<dbReference type="Pfam" id="PF07804">
    <property type="entry name" value="HipA_C"/>
    <property type="match status" value="1"/>
</dbReference>
<dbReference type="Proteomes" id="UP000254737">
    <property type="component" value="Unassembled WGS sequence"/>
</dbReference>
<evidence type="ECO:0000256" key="2">
    <source>
        <dbReference type="ARBA" id="ARBA00022679"/>
    </source>
</evidence>
<accession>A0A376G8Q1</accession>
<reference evidence="6 7" key="1">
    <citation type="submission" date="2018-06" db="EMBL/GenBank/DDBJ databases">
        <authorList>
            <consortium name="Pathogen Informatics"/>
            <person name="Doyle S."/>
        </authorList>
    </citation>
    <scope>NUCLEOTIDE SEQUENCE [LARGE SCALE GENOMIC DNA]</scope>
    <source>
        <strain evidence="6 7">NCTC13456</strain>
    </source>
</reference>
<dbReference type="AlphaFoldDB" id="A0A376G8Q1"/>
<feature type="domain" description="HipA N-terminal subdomain 1" evidence="5">
    <location>
        <begin position="9"/>
        <end position="120"/>
    </location>
</feature>
<dbReference type="GO" id="GO:0005829">
    <property type="term" value="C:cytosol"/>
    <property type="evidence" value="ECO:0007669"/>
    <property type="project" value="TreeGrafter"/>
</dbReference>
<dbReference type="InterPro" id="IPR012893">
    <property type="entry name" value="HipA-like_C"/>
</dbReference>
<protein>
    <submittedName>
        <fullName evidence="6">Uncharacterized protein related to capsule biosynthesis enzymes</fullName>
    </submittedName>
</protein>
<dbReference type="RefSeq" id="WP_114999436.1">
    <property type="nucleotide sequence ID" value="NZ_JAAGKM010000056.1"/>
</dbReference>
<keyword evidence="3" id="KW-0418">Kinase</keyword>
<evidence type="ECO:0000256" key="3">
    <source>
        <dbReference type="ARBA" id="ARBA00022777"/>
    </source>
</evidence>
<dbReference type="PANTHER" id="PTHR37419">
    <property type="entry name" value="SERINE/THREONINE-PROTEIN KINASE TOXIN HIPA"/>
    <property type="match status" value="1"/>
</dbReference>
<evidence type="ECO:0000313" key="7">
    <source>
        <dbReference type="Proteomes" id="UP000254737"/>
    </source>
</evidence>
<name>A0A376G8Q1_9FLAO</name>
<evidence type="ECO:0000313" key="6">
    <source>
        <dbReference type="EMBL" id="STD54926.1"/>
    </source>
</evidence>
<keyword evidence="2" id="KW-0808">Transferase</keyword>
<gene>
    <name evidence="6" type="ORF">NCTC13456_01273</name>
</gene>
<dbReference type="InterPro" id="IPR052028">
    <property type="entry name" value="HipA_Ser/Thr_kinase"/>
</dbReference>
<sequence>MAKNQIISINFHGIEIGKIGYDENQRKSSFQYNPDFLENNIYKKIFPYVIRRTPNVQVFSEFEGETFRGLPPMIADSLPDFFGNIVFKEWLEATQKDISSITPLEQLTYVGKRGMGAIEFSPAKEIRSNQTINVDEITEVVKKVLDLKTSTEEKGLSDIALLNIFKIGTSAGGARPKILVSENKSTGHLIPGDLETSEEYNHYLIKLSIDEDQGYSKEKIEYIYYQIATSIGIEMMPSKLIEDKHFATLRFDRQNGQKQHILTASGMTGWDFKKPENSSYENLFKLAFDLKLSHKNIQQLFKRMAFNLVFFNIDDHLKNFSFIYDTEKDRWNLAPAYDLTYPLDALKNYLRISRAMSINGKRTEINRTDLLKIADLFTIKDANGIIDEVVQSTNQFRILCQKQNITEKVIDKIESEFLMF</sequence>
<proteinExistence type="inferred from homology"/>
<evidence type="ECO:0000259" key="4">
    <source>
        <dbReference type="Pfam" id="PF07804"/>
    </source>
</evidence>
<dbReference type="Pfam" id="PF13657">
    <property type="entry name" value="Couple_hipA"/>
    <property type="match status" value="1"/>
</dbReference>
<comment type="similarity">
    <text evidence="1">Belongs to the HipA Ser/Thr kinase family.</text>
</comment>